<dbReference type="AlphaFoldDB" id="A0A015W8T7"/>
<gene>
    <name evidence="1" type="ORF">M124_4204</name>
</gene>
<comment type="caution">
    <text evidence="1">The sequence shown here is derived from an EMBL/GenBank/DDBJ whole genome shotgun (WGS) entry which is preliminary data.</text>
</comment>
<sequence>EEVKITKETSARIVNFIEINKNNRLNFCEVCSLYPEAEPRFTAQKILTIIQ</sequence>
<protein>
    <submittedName>
        <fullName evidence="1">Uncharacterized protein</fullName>
    </submittedName>
</protein>
<accession>A0A015W8T7</accession>
<dbReference type="Proteomes" id="UP000020529">
    <property type="component" value="Unassembled WGS sequence"/>
</dbReference>
<evidence type="ECO:0000313" key="1">
    <source>
        <dbReference type="EMBL" id="EXY76900.1"/>
    </source>
</evidence>
<proteinExistence type="predicted"/>
<organism evidence="1 2">
    <name type="scientific">Bacteroides fragilis str. 3988T(B)14</name>
    <dbReference type="NCBI Taxonomy" id="1339315"/>
    <lineage>
        <taxon>Bacteria</taxon>
        <taxon>Pseudomonadati</taxon>
        <taxon>Bacteroidota</taxon>
        <taxon>Bacteroidia</taxon>
        <taxon>Bacteroidales</taxon>
        <taxon>Bacteroidaceae</taxon>
        <taxon>Bacteroides</taxon>
    </lineage>
</organism>
<evidence type="ECO:0000313" key="2">
    <source>
        <dbReference type="Proteomes" id="UP000020529"/>
    </source>
</evidence>
<dbReference type="EMBL" id="JGCY01000068">
    <property type="protein sequence ID" value="EXY76900.1"/>
    <property type="molecule type" value="Genomic_DNA"/>
</dbReference>
<name>A0A015W8T7_BACFG</name>
<reference evidence="1 2" key="1">
    <citation type="submission" date="2014-02" db="EMBL/GenBank/DDBJ databases">
        <authorList>
            <person name="Sears C."/>
            <person name="Carroll K."/>
            <person name="Sack B.R."/>
            <person name="Qadri F."/>
            <person name="Myers L.L."/>
            <person name="Chung G.-T."/>
            <person name="Escheverria P."/>
            <person name="Fraser C.M."/>
            <person name="Sadzewicz L."/>
            <person name="Shefchek K.A."/>
            <person name="Tallon L."/>
            <person name="Das S.P."/>
            <person name="Daugherty S."/>
            <person name="Mongodin E.F."/>
        </authorList>
    </citation>
    <scope>NUCLEOTIDE SEQUENCE [LARGE SCALE GENOMIC DNA]</scope>
    <source>
        <strain evidence="2">3988T(B)14</strain>
    </source>
</reference>
<feature type="non-terminal residue" evidence="1">
    <location>
        <position position="1"/>
    </location>
</feature>